<feature type="transmembrane region" description="Helical" evidence="7">
    <location>
        <begin position="146"/>
        <end position="167"/>
    </location>
</feature>
<keyword evidence="3" id="KW-1003">Cell membrane</keyword>
<dbReference type="CDD" id="cd06261">
    <property type="entry name" value="TM_PBP2"/>
    <property type="match status" value="1"/>
</dbReference>
<evidence type="ECO:0000256" key="3">
    <source>
        <dbReference type="ARBA" id="ARBA00022475"/>
    </source>
</evidence>
<reference evidence="9" key="1">
    <citation type="submission" date="2024-06" db="EMBL/GenBank/DDBJ databases">
        <title>Lacrimispora cavernae sp. nov., a novel anaerobe isolated from bat guano pile inside a cave.</title>
        <authorList>
            <person name="Miller S.L."/>
            <person name="Lu N."/>
            <person name="King J."/>
            <person name="Sankaranarayanan K."/>
            <person name="Lawson P.A."/>
        </authorList>
    </citation>
    <scope>NUCLEOTIDE SEQUENCE</scope>
    <source>
        <strain evidence="9">BS-2</strain>
    </source>
</reference>
<evidence type="ECO:0000256" key="4">
    <source>
        <dbReference type="ARBA" id="ARBA00022692"/>
    </source>
</evidence>
<sequence length="294" mass="33138">MNTIRRKRKKSAEDWLVDGVAYGFALILMVSILLPFMQVVTISMSPASVVNETGFHLFPTKFNFSGYEQISTDPNFWHSYLITIFRTVAGTAAGVLVTVLTAYPLAKSNLPYRKFLMMFIVFTMYFSGGMIPKYLLIKELHLANNFLVYILPCLITGFALIITRNFFMGIPAALEESAKLDGATNLQVLFQVYLPLSMPVMATISLWYCVQHWNSWMDNMLYVSKKSLYVLQYVLQTILTNGQTADMEAAADVLVHTETMKMAALVLSLIPIVCTYPFLQKYFVKGMIVGSVKG</sequence>
<proteinExistence type="inferred from homology"/>
<dbReference type="AlphaFoldDB" id="A0AAU7PMT3"/>
<dbReference type="SUPFAM" id="SSF161098">
    <property type="entry name" value="MetI-like"/>
    <property type="match status" value="1"/>
</dbReference>
<dbReference type="GO" id="GO:0005886">
    <property type="term" value="C:plasma membrane"/>
    <property type="evidence" value="ECO:0007669"/>
    <property type="project" value="UniProtKB-SubCell"/>
</dbReference>
<dbReference type="PROSITE" id="PS50928">
    <property type="entry name" value="ABC_TM1"/>
    <property type="match status" value="1"/>
</dbReference>
<feature type="transmembrane region" description="Helical" evidence="7">
    <location>
        <begin position="20"/>
        <end position="40"/>
    </location>
</feature>
<dbReference type="RefSeq" id="WP_349944612.1">
    <property type="nucleotide sequence ID" value="NZ_CP157940.1"/>
</dbReference>
<dbReference type="InterPro" id="IPR000515">
    <property type="entry name" value="MetI-like"/>
</dbReference>
<dbReference type="Gene3D" id="1.10.3720.10">
    <property type="entry name" value="MetI-like"/>
    <property type="match status" value="1"/>
</dbReference>
<evidence type="ECO:0000256" key="5">
    <source>
        <dbReference type="ARBA" id="ARBA00022989"/>
    </source>
</evidence>
<feature type="transmembrane region" description="Helical" evidence="7">
    <location>
        <begin position="188"/>
        <end position="208"/>
    </location>
</feature>
<accession>A0AAU7PMT3</accession>
<evidence type="ECO:0000259" key="8">
    <source>
        <dbReference type="PROSITE" id="PS50928"/>
    </source>
</evidence>
<keyword evidence="2 7" id="KW-0813">Transport</keyword>
<evidence type="ECO:0000256" key="6">
    <source>
        <dbReference type="ARBA" id="ARBA00023136"/>
    </source>
</evidence>
<feature type="transmembrane region" description="Helical" evidence="7">
    <location>
        <begin position="262"/>
        <end position="279"/>
    </location>
</feature>
<dbReference type="Pfam" id="PF00528">
    <property type="entry name" value="BPD_transp_1"/>
    <property type="match status" value="1"/>
</dbReference>
<keyword evidence="5 7" id="KW-1133">Transmembrane helix</keyword>
<gene>
    <name evidence="9" type="ORF">ABFV83_13775</name>
</gene>
<evidence type="ECO:0000256" key="7">
    <source>
        <dbReference type="RuleBase" id="RU363032"/>
    </source>
</evidence>
<dbReference type="GO" id="GO:0055085">
    <property type="term" value="P:transmembrane transport"/>
    <property type="evidence" value="ECO:0007669"/>
    <property type="project" value="InterPro"/>
</dbReference>
<evidence type="ECO:0000256" key="2">
    <source>
        <dbReference type="ARBA" id="ARBA00022448"/>
    </source>
</evidence>
<evidence type="ECO:0000313" key="9">
    <source>
        <dbReference type="EMBL" id="XBS52891.1"/>
    </source>
</evidence>
<dbReference type="PANTHER" id="PTHR43744:SF9">
    <property type="entry name" value="POLYGALACTURONAN_RHAMNOGALACTURONAN TRANSPORT SYSTEM PERMEASE PROTEIN YTCP"/>
    <property type="match status" value="1"/>
</dbReference>
<dbReference type="InterPro" id="IPR035906">
    <property type="entry name" value="MetI-like_sf"/>
</dbReference>
<feature type="domain" description="ABC transmembrane type-1" evidence="8">
    <location>
        <begin position="80"/>
        <end position="278"/>
    </location>
</feature>
<evidence type="ECO:0000256" key="1">
    <source>
        <dbReference type="ARBA" id="ARBA00004651"/>
    </source>
</evidence>
<organism evidence="9">
    <name type="scientific">Lacrimispora sp. BS-2</name>
    <dbReference type="NCBI Taxonomy" id="3151850"/>
    <lineage>
        <taxon>Bacteria</taxon>
        <taxon>Bacillati</taxon>
        <taxon>Bacillota</taxon>
        <taxon>Clostridia</taxon>
        <taxon>Lachnospirales</taxon>
        <taxon>Lachnospiraceae</taxon>
        <taxon>Lacrimispora</taxon>
    </lineage>
</organism>
<dbReference type="EMBL" id="CP157940">
    <property type="protein sequence ID" value="XBS52891.1"/>
    <property type="molecule type" value="Genomic_DNA"/>
</dbReference>
<keyword evidence="4 7" id="KW-0812">Transmembrane</keyword>
<keyword evidence="6 7" id="KW-0472">Membrane</keyword>
<feature type="transmembrane region" description="Helical" evidence="7">
    <location>
        <begin position="115"/>
        <end position="134"/>
    </location>
</feature>
<comment type="subcellular location">
    <subcellularLocation>
        <location evidence="1 7">Cell membrane</location>
        <topology evidence="1 7">Multi-pass membrane protein</topology>
    </subcellularLocation>
</comment>
<comment type="similarity">
    <text evidence="7">Belongs to the binding-protein-dependent transport system permease family.</text>
</comment>
<dbReference type="PANTHER" id="PTHR43744">
    <property type="entry name" value="ABC TRANSPORTER PERMEASE PROTEIN MG189-RELATED-RELATED"/>
    <property type="match status" value="1"/>
</dbReference>
<protein>
    <submittedName>
        <fullName evidence="9">Carbohydrate ABC transporter permease</fullName>
    </submittedName>
</protein>
<name>A0AAU7PMT3_9FIRM</name>
<feature type="transmembrane region" description="Helical" evidence="7">
    <location>
        <begin position="80"/>
        <end position="103"/>
    </location>
</feature>